<proteinExistence type="predicted"/>
<organism evidence="2 3">
    <name type="scientific">Austropuccinia psidii MF-1</name>
    <dbReference type="NCBI Taxonomy" id="1389203"/>
    <lineage>
        <taxon>Eukaryota</taxon>
        <taxon>Fungi</taxon>
        <taxon>Dikarya</taxon>
        <taxon>Basidiomycota</taxon>
        <taxon>Pucciniomycotina</taxon>
        <taxon>Pucciniomycetes</taxon>
        <taxon>Pucciniales</taxon>
        <taxon>Sphaerophragmiaceae</taxon>
        <taxon>Austropuccinia</taxon>
    </lineage>
</organism>
<dbReference type="AlphaFoldDB" id="A0A9Q3BPP5"/>
<evidence type="ECO:0000259" key="1">
    <source>
        <dbReference type="Pfam" id="PF17921"/>
    </source>
</evidence>
<dbReference type="EMBL" id="AVOT02002092">
    <property type="protein sequence ID" value="MBW0469144.1"/>
    <property type="molecule type" value="Genomic_DNA"/>
</dbReference>
<evidence type="ECO:0000313" key="2">
    <source>
        <dbReference type="EMBL" id="MBW0469144.1"/>
    </source>
</evidence>
<protein>
    <recommendedName>
        <fullName evidence="1">Integrase zinc-binding domain-containing protein</fullName>
    </recommendedName>
</protein>
<comment type="caution">
    <text evidence="2">The sequence shown here is derived from an EMBL/GenBank/DDBJ whole genome shotgun (WGS) entry which is preliminary data.</text>
</comment>
<feature type="domain" description="Integrase zinc-binding" evidence="1">
    <location>
        <begin position="136"/>
        <end position="174"/>
    </location>
</feature>
<reference evidence="2" key="1">
    <citation type="submission" date="2021-03" db="EMBL/GenBank/DDBJ databases">
        <title>Draft genome sequence of rust myrtle Austropuccinia psidii MF-1, a brazilian biotype.</title>
        <authorList>
            <person name="Quecine M.C."/>
            <person name="Pachon D.M.R."/>
            <person name="Bonatelli M.L."/>
            <person name="Correr F.H."/>
            <person name="Franceschini L.M."/>
            <person name="Leite T.F."/>
            <person name="Margarido G.R.A."/>
            <person name="Almeida C.A."/>
            <person name="Ferrarezi J.A."/>
            <person name="Labate C.A."/>
        </authorList>
    </citation>
    <scope>NUCLEOTIDE SEQUENCE</scope>
    <source>
        <strain evidence="2">MF-1</strain>
    </source>
</reference>
<name>A0A9Q3BPP5_9BASI</name>
<dbReference type="Pfam" id="PF17921">
    <property type="entry name" value="Integrase_H2C2"/>
    <property type="match status" value="1"/>
</dbReference>
<keyword evidence="3" id="KW-1185">Reference proteome</keyword>
<dbReference type="Proteomes" id="UP000765509">
    <property type="component" value="Unassembled WGS sequence"/>
</dbReference>
<gene>
    <name evidence="2" type="ORF">O181_008859</name>
</gene>
<dbReference type="OrthoDB" id="3341476at2759"/>
<dbReference type="Gene3D" id="1.10.340.70">
    <property type="match status" value="1"/>
</dbReference>
<accession>A0A9Q3BPP5</accession>
<evidence type="ECO:0000313" key="3">
    <source>
        <dbReference type="Proteomes" id="UP000765509"/>
    </source>
</evidence>
<dbReference type="InterPro" id="IPR041588">
    <property type="entry name" value="Integrase_H2C2"/>
</dbReference>
<sequence>MSSKVRTPHQAHWAEFLYDFHFTITYHRDRLETLPDAFSHWDNVYPERGLDFIDKNPQNFNQVLKKDEIKESRLLLIKVEIFSDLVYQIQIEVCQDKDYKEVLKKLARGESTADYSLEPQSKILLLKYRAVIPRNEEIQLDILQKWHDLPLAGHPGWEKTLKLMKRDFHWDGMN</sequence>